<keyword evidence="3" id="KW-1185">Reference proteome</keyword>
<dbReference type="SUPFAM" id="SSF51445">
    <property type="entry name" value="(Trans)glycosidases"/>
    <property type="match status" value="1"/>
</dbReference>
<dbReference type="GO" id="GO:0005975">
    <property type="term" value="P:carbohydrate metabolic process"/>
    <property type="evidence" value="ECO:0007669"/>
    <property type="project" value="InterPro"/>
</dbReference>
<dbReference type="Pfam" id="PF00704">
    <property type="entry name" value="Glyco_hydro_18"/>
    <property type="match status" value="1"/>
</dbReference>
<feature type="domain" description="GH18" evidence="1">
    <location>
        <begin position="1"/>
        <end position="205"/>
    </location>
</feature>
<dbReference type="SUPFAM" id="SSF54556">
    <property type="entry name" value="Chitinase insertion domain"/>
    <property type="match status" value="1"/>
</dbReference>
<reference evidence="2 3" key="1">
    <citation type="submission" date="2022-09" db="EMBL/GenBank/DDBJ databases">
        <authorList>
            <person name="Palmer J.M."/>
        </authorList>
    </citation>
    <scope>NUCLEOTIDE SEQUENCE [LARGE SCALE GENOMIC DNA]</scope>
    <source>
        <strain evidence="2 3">DSM 7382</strain>
    </source>
</reference>
<comment type="caution">
    <text evidence="2">The sequence shown here is derived from an EMBL/GenBank/DDBJ whole genome shotgun (WGS) entry which is preliminary data.</text>
</comment>
<proteinExistence type="predicted"/>
<dbReference type="InterPro" id="IPR029070">
    <property type="entry name" value="Chitinase_insertion_sf"/>
</dbReference>
<dbReference type="PANTHER" id="PTHR11177:SF392">
    <property type="entry name" value="HAP41P"/>
    <property type="match status" value="1"/>
</dbReference>
<dbReference type="AlphaFoldDB" id="A0AAW0GHJ6"/>
<sequence length="208" mass="22234">MNYDISGPWLTYVGPNAPLDDSCAPAANQQGSATGAIKAWTTAGVPSHQLVLGVPAYGHSYIVAPSDGLTSNDTETPIIASFPAFDKNQHPKGDKWDDGEGVDECGVQQTNGGNFNFIGLIEAGMLFPNGTATAAVDYRFDECSQTPYLYNETSQLMVSFDDAKSFSAKGNFIKENNLRGFAIWESAGDNNDILLNSIRTAAGFDEDC</sequence>
<dbReference type="PANTHER" id="PTHR11177">
    <property type="entry name" value="CHITINASE"/>
    <property type="match status" value="1"/>
</dbReference>
<evidence type="ECO:0000259" key="1">
    <source>
        <dbReference type="PROSITE" id="PS51910"/>
    </source>
</evidence>
<dbReference type="InterPro" id="IPR001223">
    <property type="entry name" value="Glyco_hydro18_cat"/>
</dbReference>
<evidence type="ECO:0000313" key="3">
    <source>
        <dbReference type="Proteomes" id="UP001385951"/>
    </source>
</evidence>
<dbReference type="GO" id="GO:0004568">
    <property type="term" value="F:chitinase activity"/>
    <property type="evidence" value="ECO:0007669"/>
    <property type="project" value="TreeGrafter"/>
</dbReference>
<gene>
    <name evidence="2" type="ORF">QCA50_003788</name>
</gene>
<organism evidence="2 3">
    <name type="scientific">Cerrena zonata</name>
    <dbReference type="NCBI Taxonomy" id="2478898"/>
    <lineage>
        <taxon>Eukaryota</taxon>
        <taxon>Fungi</taxon>
        <taxon>Dikarya</taxon>
        <taxon>Basidiomycota</taxon>
        <taxon>Agaricomycotina</taxon>
        <taxon>Agaricomycetes</taxon>
        <taxon>Polyporales</taxon>
        <taxon>Cerrenaceae</taxon>
        <taxon>Cerrena</taxon>
    </lineage>
</organism>
<dbReference type="GO" id="GO:0005576">
    <property type="term" value="C:extracellular region"/>
    <property type="evidence" value="ECO:0007669"/>
    <property type="project" value="TreeGrafter"/>
</dbReference>
<dbReference type="Gene3D" id="3.10.50.10">
    <property type="match status" value="1"/>
</dbReference>
<dbReference type="InterPro" id="IPR050314">
    <property type="entry name" value="Glycosyl_Hydrlase_18"/>
</dbReference>
<name>A0AAW0GHJ6_9APHY</name>
<dbReference type="PROSITE" id="PS51910">
    <property type="entry name" value="GH18_2"/>
    <property type="match status" value="1"/>
</dbReference>
<accession>A0AAW0GHJ6</accession>
<dbReference type="GO" id="GO:0006032">
    <property type="term" value="P:chitin catabolic process"/>
    <property type="evidence" value="ECO:0007669"/>
    <property type="project" value="TreeGrafter"/>
</dbReference>
<dbReference type="GO" id="GO:0008061">
    <property type="term" value="F:chitin binding"/>
    <property type="evidence" value="ECO:0007669"/>
    <property type="project" value="TreeGrafter"/>
</dbReference>
<dbReference type="InterPro" id="IPR017853">
    <property type="entry name" value="GH"/>
</dbReference>
<protein>
    <recommendedName>
        <fullName evidence="1">GH18 domain-containing protein</fullName>
    </recommendedName>
</protein>
<evidence type="ECO:0000313" key="2">
    <source>
        <dbReference type="EMBL" id="KAK7692167.1"/>
    </source>
</evidence>
<dbReference type="EMBL" id="JASBNA010000004">
    <property type="protein sequence ID" value="KAK7692167.1"/>
    <property type="molecule type" value="Genomic_DNA"/>
</dbReference>
<dbReference type="Proteomes" id="UP001385951">
    <property type="component" value="Unassembled WGS sequence"/>
</dbReference>
<dbReference type="Gene3D" id="3.20.20.80">
    <property type="entry name" value="Glycosidases"/>
    <property type="match status" value="1"/>
</dbReference>